<evidence type="ECO:0000259" key="9">
    <source>
        <dbReference type="PROSITE" id="PS50847"/>
    </source>
</evidence>
<feature type="signal peptide" evidence="8">
    <location>
        <begin position="1"/>
        <end position="45"/>
    </location>
</feature>
<feature type="transmembrane region" description="Helical" evidence="7">
    <location>
        <begin position="1510"/>
        <end position="1529"/>
    </location>
</feature>
<organism evidence="10 11">
    <name type="scientific">Loigolactobacillus bifermentans DSM 20003</name>
    <dbReference type="NCBI Taxonomy" id="1423726"/>
    <lineage>
        <taxon>Bacteria</taxon>
        <taxon>Bacillati</taxon>
        <taxon>Bacillota</taxon>
        <taxon>Bacilli</taxon>
        <taxon>Lactobacillales</taxon>
        <taxon>Lactobacillaceae</taxon>
        <taxon>Loigolactobacillus</taxon>
    </lineage>
</organism>
<feature type="chain" id="PRO_5006404498" evidence="8">
    <location>
        <begin position="46"/>
        <end position="1535"/>
    </location>
</feature>
<evidence type="ECO:0000256" key="6">
    <source>
        <dbReference type="SAM" id="MobiDB-lite"/>
    </source>
</evidence>
<keyword evidence="5" id="KW-0572">Peptidoglycan-anchor</keyword>
<evidence type="ECO:0000313" key="11">
    <source>
        <dbReference type="Proteomes" id="UP000051461"/>
    </source>
</evidence>
<dbReference type="Gene3D" id="3.10.20.320">
    <property type="entry name" value="Putative peptidoglycan bound protein (lpxtg motif)"/>
    <property type="match status" value="7"/>
</dbReference>
<feature type="region of interest" description="Disordered" evidence="6">
    <location>
        <begin position="45"/>
        <end position="74"/>
    </location>
</feature>
<keyword evidence="7" id="KW-1133">Transmembrane helix</keyword>
<accession>A0A0R1GGG3</accession>
<dbReference type="STRING" id="1423726.FC07_GL001394"/>
<comment type="caution">
    <text evidence="10">The sequence shown here is derived from an EMBL/GenBank/DDBJ whole genome shotgun (WGS) entry which is preliminary data.</text>
</comment>
<feature type="compositionally biased region" description="Low complexity" evidence="6">
    <location>
        <begin position="176"/>
        <end position="197"/>
    </location>
</feature>
<dbReference type="Pfam" id="PF06458">
    <property type="entry name" value="MucBP"/>
    <property type="match status" value="7"/>
</dbReference>
<dbReference type="InterPro" id="IPR022263">
    <property type="entry name" value="KxYKxGKxW"/>
</dbReference>
<evidence type="ECO:0000256" key="5">
    <source>
        <dbReference type="ARBA" id="ARBA00023088"/>
    </source>
</evidence>
<dbReference type="PROSITE" id="PS50847">
    <property type="entry name" value="GRAM_POS_ANCHORING"/>
    <property type="match status" value="1"/>
</dbReference>
<feature type="compositionally biased region" description="Low complexity" evidence="6">
    <location>
        <begin position="87"/>
        <end position="169"/>
    </location>
</feature>
<dbReference type="InterPro" id="IPR009459">
    <property type="entry name" value="MucBP_dom"/>
</dbReference>
<keyword evidence="3 8" id="KW-0732">Signal</keyword>
<keyword evidence="11" id="KW-1185">Reference proteome</keyword>
<dbReference type="InterPro" id="IPR019931">
    <property type="entry name" value="LPXTG_anchor"/>
</dbReference>
<feature type="region of interest" description="Disordered" evidence="6">
    <location>
        <begin position="1429"/>
        <end position="1452"/>
    </location>
</feature>
<feature type="domain" description="Gram-positive cocci surface proteins LPxTG" evidence="9">
    <location>
        <begin position="1500"/>
        <end position="1535"/>
    </location>
</feature>
<dbReference type="Pfam" id="PF19258">
    <property type="entry name" value="KxYKxGKxW_sig"/>
    <property type="match status" value="1"/>
</dbReference>
<evidence type="ECO:0000256" key="1">
    <source>
        <dbReference type="ARBA" id="ARBA00022512"/>
    </source>
</evidence>
<evidence type="ECO:0000256" key="8">
    <source>
        <dbReference type="SAM" id="SignalP"/>
    </source>
</evidence>
<dbReference type="RefSeq" id="WP_057905488.1">
    <property type="nucleotide sequence ID" value="NZ_AZDA01000121.1"/>
</dbReference>
<keyword evidence="1" id="KW-0134">Cell wall</keyword>
<dbReference type="NCBIfam" id="TIGR03715">
    <property type="entry name" value="KxYKxGKxW"/>
    <property type="match status" value="1"/>
</dbReference>
<dbReference type="Pfam" id="PF00746">
    <property type="entry name" value="Gram_pos_anchor"/>
    <property type="match status" value="1"/>
</dbReference>
<feature type="compositionally biased region" description="Low complexity" evidence="6">
    <location>
        <begin position="1430"/>
        <end position="1452"/>
    </location>
</feature>
<dbReference type="NCBIfam" id="TIGR01167">
    <property type="entry name" value="LPXTG_anchor"/>
    <property type="match status" value="1"/>
</dbReference>
<reference evidence="10 11" key="1">
    <citation type="journal article" date="2015" name="Genome Announc.">
        <title>Expanding the biotechnology potential of lactobacilli through comparative genomics of 213 strains and associated genera.</title>
        <authorList>
            <person name="Sun Z."/>
            <person name="Harris H.M."/>
            <person name="McCann A."/>
            <person name="Guo C."/>
            <person name="Argimon S."/>
            <person name="Zhang W."/>
            <person name="Yang X."/>
            <person name="Jeffery I.B."/>
            <person name="Cooney J.C."/>
            <person name="Kagawa T.F."/>
            <person name="Liu W."/>
            <person name="Song Y."/>
            <person name="Salvetti E."/>
            <person name="Wrobel A."/>
            <person name="Rasinkangas P."/>
            <person name="Parkhill J."/>
            <person name="Rea M.C."/>
            <person name="O'Sullivan O."/>
            <person name="Ritari J."/>
            <person name="Douillard F.P."/>
            <person name="Paul Ross R."/>
            <person name="Yang R."/>
            <person name="Briner A.E."/>
            <person name="Felis G.E."/>
            <person name="de Vos W.M."/>
            <person name="Barrangou R."/>
            <person name="Klaenhammer T.R."/>
            <person name="Caufield P.W."/>
            <person name="Cui Y."/>
            <person name="Zhang H."/>
            <person name="O'Toole P.W."/>
        </authorList>
    </citation>
    <scope>NUCLEOTIDE SEQUENCE [LARGE SCALE GENOMIC DNA]</scope>
    <source>
        <strain evidence="10 11">DSM 20003</strain>
    </source>
</reference>
<evidence type="ECO:0000313" key="10">
    <source>
        <dbReference type="EMBL" id="KRK33141.1"/>
    </source>
</evidence>
<keyword evidence="7" id="KW-0812">Transmembrane</keyword>
<dbReference type="Proteomes" id="UP000051461">
    <property type="component" value="Unassembled WGS sequence"/>
</dbReference>
<dbReference type="EMBL" id="AZDA01000121">
    <property type="protein sequence ID" value="KRK33141.1"/>
    <property type="molecule type" value="Genomic_DNA"/>
</dbReference>
<name>A0A0R1GGG3_9LACO</name>
<evidence type="ECO:0000256" key="4">
    <source>
        <dbReference type="ARBA" id="ARBA00022737"/>
    </source>
</evidence>
<keyword evidence="7" id="KW-0472">Membrane</keyword>
<gene>
    <name evidence="10" type="ORF">FC07_GL001394</name>
</gene>
<dbReference type="OrthoDB" id="2307220at2"/>
<evidence type="ECO:0000256" key="2">
    <source>
        <dbReference type="ARBA" id="ARBA00022525"/>
    </source>
</evidence>
<evidence type="ECO:0000256" key="3">
    <source>
        <dbReference type="ARBA" id="ARBA00022729"/>
    </source>
</evidence>
<evidence type="ECO:0000256" key="7">
    <source>
        <dbReference type="SAM" id="Phobius"/>
    </source>
</evidence>
<keyword evidence="2" id="KW-0964">Secreted</keyword>
<dbReference type="PATRIC" id="fig|1423726.3.peg.1444"/>
<protein>
    <submittedName>
        <fullName evidence="10">Gy family cell surface protein</fullName>
    </submittedName>
</protein>
<sequence>MKQKAAKMNTKTRYRLYKSGKLWLIAGLTSVALFDFVMLAPTAQAATPDATTSQVTATTETTADSAATGASADTAASTLTSETTKTAAAAVTSSAPTTTSTDTTAAQQTTTNADTTATKQDTSSAATTVSQQMTTTATDTTASKQAATTATPAKTATTQATTAKVTTDKNSVTLPASQTKTAVAATTTTDQQTTTALTGRTETTAQVTTQILADGQLFDQNTTAIPVGTELTPDAQYLVTDNAGQLHLLQYVGYALNGGNQVESDKIVIPDADTVALALNYTVDPALSLPVAYMIDNGKQVTGSEIIGSYTADSVPEYHASQNFDSTGKETITLYFSALAQSGQLSGSATPAKVTFELDSQAKTATLTTDTTETIDYDEAVQTLAANGIQLDGTVYIPNYLDFAQYERIEFTSYPAAVAGTHQVAVSYTYADGAAIDPTEPAAILTATDSQLTADDQITTGGYATTLNSNIAGDSRNNALLGGTLKQIILTTADRTYTYALSDYDNGTFNKIYVTMKANNDDGTSQATSQLQAGTDDKNWYDENATELGFGIPYLNDSTNKAADKLLATLLAQGIGIDGTVNFSTYADFAKFDQIQFVYAGQGFANPGQIAQVTYTAQTTTGQRISTSVYPTNVSLKGDLLSASVSVPVIEDGQPHYLFSAYAQTLTDVNGNPIQVSLPFIGIFKDLTETAATQNLVELPADYQWDGGYITDTGSVTTIPGYTNQNFAIIDPTQPTNLVQTIEEVPSQITAHYENTQGIALTADHILQSTLVSGPQATADALTAAQLTLNAHGALQQIVLETSDALQALQPAGIGAQLGLPSTKYVRYTFNSDQTVLVETYDDPATIISSTQLSTADATAELTAAGIGTDGSVNMPNLIRFDITKAVTFTYQPASTLVDETQTQTHLTVHYVDQAGNVLSPSITKTAPQGTAFSITAPATIGNHILISPDQTVKGTYQGNAMTITYTYQAVPQVEENQGETQLTVHYVDDQGNTLAPSVVKTAPKGTAFSITAPATIGNHILISPDQTVKGTYQGNAMTITYTYQAVPQVDESQGETQLTVHYVDDQGNELAPSVVKTAPKGTAFSVTAPATIGSYSLVSPDQTVTGTYQGNAMTITYTYQAIPQVDENQGETQLTVHYVNNQGNTLAPSVVKTAPKGTAFSVTAPATIGSYSLISPDQTVTGTYQGNAMTITYTYQAIPEVDESQGETQLTVHYVDDQGNELAPSVIKTAPKGTAFSVTAPATIGNYSLVSPDQTVTGTYQGNAMAITYTYQAIPQVDESQTQTQLTVHYVDQNGKTIAADTTQSGQVGTDFTVTAPTISGYTTQQRVVTGTYQGNAMTLTLHYQKDGVTPDESQTQTQLTVHYVDENGHPIAADTTQNGLVGTAFTITAPTINGYTLQNPAQATLTGQYQGNAMTLTLVYQAVTPQEPNVTPQQPAQPTQPNATPQQPTATPVVGQVTAKPTAAVAVKVPTTSTPVTTHTTIAQQRQTISNGKTQTALPQTGSATTTASTLGGIGLVAVASLFGLGAQRRRKQ</sequence>
<feature type="region of interest" description="Disordered" evidence="6">
    <location>
        <begin position="87"/>
        <end position="197"/>
    </location>
</feature>
<keyword evidence="4" id="KW-0677">Repeat</keyword>
<proteinExistence type="predicted"/>